<gene>
    <name evidence="1" type="ORF">JAAARDRAFT_42802</name>
</gene>
<evidence type="ECO:0000313" key="2">
    <source>
        <dbReference type="Proteomes" id="UP000027265"/>
    </source>
</evidence>
<dbReference type="Proteomes" id="UP000027265">
    <property type="component" value="Unassembled WGS sequence"/>
</dbReference>
<proteinExistence type="predicted"/>
<dbReference type="OrthoDB" id="3006153at2759"/>
<organism evidence="1 2">
    <name type="scientific">Jaapia argillacea MUCL 33604</name>
    <dbReference type="NCBI Taxonomy" id="933084"/>
    <lineage>
        <taxon>Eukaryota</taxon>
        <taxon>Fungi</taxon>
        <taxon>Dikarya</taxon>
        <taxon>Basidiomycota</taxon>
        <taxon>Agaricomycotina</taxon>
        <taxon>Agaricomycetes</taxon>
        <taxon>Agaricomycetidae</taxon>
        <taxon>Jaapiales</taxon>
        <taxon>Jaapiaceae</taxon>
        <taxon>Jaapia</taxon>
    </lineage>
</organism>
<dbReference type="EMBL" id="KL197782">
    <property type="protein sequence ID" value="KDQ49493.1"/>
    <property type="molecule type" value="Genomic_DNA"/>
</dbReference>
<dbReference type="AlphaFoldDB" id="A0A067P3L7"/>
<sequence length="183" mass="19639">MTPGPISSSLEDWSTRAELHPSPSAFTPTKDSLVLAVLLNAPVDTDGFTLALFEPDIAVDAMGRVLILRPTDFSGLSALARLCTSLPDTGFFRNTWRVNQPTTSQPTDRILVLGEDGVLEEIGVQGYVKGGTRVLMTRVGGFDELPVELAELDGLVKEGRAGFRRGEEDEGIIGGIRDILGDV</sequence>
<accession>A0A067P3L7</accession>
<name>A0A067P3L7_9AGAM</name>
<protein>
    <submittedName>
        <fullName evidence="1">Uncharacterized protein</fullName>
    </submittedName>
</protein>
<keyword evidence="2" id="KW-1185">Reference proteome</keyword>
<dbReference type="HOGENOM" id="CLU_085458_0_0_1"/>
<dbReference type="InParanoid" id="A0A067P3L7"/>
<evidence type="ECO:0000313" key="1">
    <source>
        <dbReference type="EMBL" id="KDQ49493.1"/>
    </source>
</evidence>
<reference evidence="2" key="1">
    <citation type="journal article" date="2014" name="Proc. Natl. Acad. Sci. U.S.A.">
        <title>Extensive sampling of basidiomycete genomes demonstrates inadequacy of the white-rot/brown-rot paradigm for wood decay fungi.</title>
        <authorList>
            <person name="Riley R."/>
            <person name="Salamov A.A."/>
            <person name="Brown D.W."/>
            <person name="Nagy L.G."/>
            <person name="Floudas D."/>
            <person name="Held B.W."/>
            <person name="Levasseur A."/>
            <person name="Lombard V."/>
            <person name="Morin E."/>
            <person name="Otillar R."/>
            <person name="Lindquist E.A."/>
            <person name="Sun H."/>
            <person name="LaButti K.M."/>
            <person name="Schmutz J."/>
            <person name="Jabbour D."/>
            <person name="Luo H."/>
            <person name="Baker S.E."/>
            <person name="Pisabarro A.G."/>
            <person name="Walton J.D."/>
            <person name="Blanchette R.A."/>
            <person name="Henrissat B."/>
            <person name="Martin F."/>
            <person name="Cullen D."/>
            <person name="Hibbett D.S."/>
            <person name="Grigoriev I.V."/>
        </authorList>
    </citation>
    <scope>NUCLEOTIDE SEQUENCE [LARGE SCALE GENOMIC DNA]</scope>
    <source>
        <strain evidence="2">MUCL 33604</strain>
    </source>
</reference>